<evidence type="ECO:0000256" key="1">
    <source>
        <dbReference type="ARBA" id="ARBA00004141"/>
    </source>
</evidence>
<organism evidence="6">
    <name type="scientific">Candidatus Enterococcus clewellii</name>
    <dbReference type="NCBI Taxonomy" id="1834193"/>
    <lineage>
        <taxon>Bacteria</taxon>
        <taxon>Bacillati</taxon>
        <taxon>Bacillota</taxon>
        <taxon>Bacilli</taxon>
        <taxon>Lactobacillales</taxon>
        <taxon>Enterococcaceae</taxon>
        <taxon>Enterococcus</taxon>
    </lineage>
</organism>
<dbReference type="Proteomes" id="UP000195141">
    <property type="component" value="Chromosome"/>
</dbReference>
<feature type="transmembrane region" description="Helical" evidence="5">
    <location>
        <begin position="51"/>
        <end position="68"/>
    </location>
</feature>
<evidence type="ECO:0000256" key="4">
    <source>
        <dbReference type="ARBA" id="ARBA00023136"/>
    </source>
</evidence>
<feature type="transmembrane region" description="Helical" evidence="5">
    <location>
        <begin position="130"/>
        <end position="147"/>
    </location>
</feature>
<dbReference type="GO" id="GO:0016020">
    <property type="term" value="C:membrane"/>
    <property type="evidence" value="ECO:0007669"/>
    <property type="project" value="UniProtKB-SubCell"/>
</dbReference>
<dbReference type="InterPro" id="IPR026046">
    <property type="entry name" value="UBIAD1"/>
</dbReference>
<dbReference type="AlphaFoldDB" id="A0A242K6V4"/>
<comment type="subcellular location">
    <subcellularLocation>
        <location evidence="1">Membrane</location>
        <topology evidence="1">Multi-pass membrane protein</topology>
    </subcellularLocation>
</comment>
<keyword evidence="4 5" id="KW-0472">Membrane</keyword>
<dbReference type="EMBL" id="NGMM01000003">
    <property type="protein sequence ID" value="OTP16040.1"/>
    <property type="molecule type" value="Genomic_DNA"/>
</dbReference>
<evidence type="ECO:0000313" key="8">
    <source>
        <dbReference type="Proteomes" id="UP000195141"/>
    </source>
</evidence>
<feature type="transmembrane region" description="Helical" evidence="5">
    <location>
        <begin position="295"/>
        <end position="314"/>
    </location>
</feature>
<protein>
    <submittedName>
        <fullName evidence="7">1,4-dihydroxy-2-naphthoate octaprenyltransferase</fullName>
    </submittedName>
</protein>
<dbReference type="InterPro" id="IPR000537">
    <property type="entry name" value="UbiA_prenyltransferase"/>
</dbReference>
<reference evidence="6" key="1">
    <citation type="submission" date="2017-05" db="EMBL/GenBank/DDBJ databases">
        <title>The Genome Sequence of Enterococcus sp. 9E7_DIV0242.</title>
        <authorList>
            <consortium name="The Broad Institute Genomics Platform"/>
            <consortium name="The Broad Institute Genomic Center for Infectious Diseases"/>
            <person name="Earl A."/>
            <person name="Manson A."/>
            <person name="Schwartman J."/>
            <person name="Gilmore M."/>
            <person name="Abouelleil A."/>
            <person name="Cao P."/>
            <person name="Chapman S."/>
            <person name="Cusick C."/>
            <person name="Shea T."/>
            <person name="Young S."/>
            <person name="Neafsey D."/>
            <person name="Nusbaum C."/>
            <person name="Birren B."/>
        </authorList>
    </citation>
    <scope>NUCLEOTIDE SEQUENCE [LARGE SCALE GENOMIC DNA]</scope>
    <source>
        <strain evidence="6">9E7_DIV0242</strain>
    </source>
</reference>
<reference evidence="7" key="3">
    <citation type="submission" date="2024-03" db="EMBL/GenBank/DDBJ databases">
        <title>The Genome Sequence of Enterococcus sp. DIV0242b.</title>
        <authorList>
            <consortium name="The Broad Institute Genomics Platform"/>
            <consortium name="The Broad Institute Microbial Omics Core"/>
            <consortium name="The Broad Institute Genomic Center for Infectious Diseases"/>
            <person name="Earl A."/>
            <person name="Manson A."/>
            <person name="Gilmore M."/>
            <person name="Schwartman J."/>
            <person name="Shea T."/>
            <person name="Abouelleil A."/>
            <person name="Cao P."/>
            <person name="Chapman S."/>
            <person name="Cusick C."/>
            <person name="Young S."/>
            <person name="Neafsey D."/>
            <person name="Nusbaum C."/>
            <person name="Birren B."/>
        </authorList>
    </citation>
    <scope>NUCLEOTIDE SEQUENCE</scope>
    <source>
        <strain evidence="7">9E7_DIV0242</strain>
    </source>
</reference>
<dbReference type="GO" id="GO:0004659">
    <property type="term" value="F:prenyltransferase activity"/>
    <property type="evidence" value="ECO:0007669"/>
    <property type="project" value="InterPro"/>
</dbReference>
<keyword evidence="3 5" id="KW-1133">Transmembrane helix</keyword>
<dbReference type="Pfam" id="PF01040">
    <property type="entry name" value="UbiA"/>
    <property type="match status" value="1"/>
</dbReference>
<keyword evidence="2 5" id="KW-0812">Transmembrane</keyword>
<feature type="transmembrane region" description="Helical" evidence="5">
    <location>
        <begin position="184"/>
        <end position="206"/>
    </location>
</feature>
<reference evidence="7" key="2">
    <citation type="submission" date="2017-05" db="EMBL/GenBank/DDBJ databases">
        <authorList>
            <consortium name="The Broad Institute Genomics Platform"/>
            <consortium name="The Broad Institute Genomic Center for Infectious Diseases"/>
            <person name="Earl A."/>
            <person name="Manson A."/>
            <person name="Schwartman J."/>
            <person name="Gilmore M."/>
            <person name="Abouelleil A."/>
            <person name="Cao P."/>
            <person name="Chapman S."/>
            <person name="Cusick C."/>
            <person name="Shea T."/>
            <person name="Young S."/>
            <person name="Neafsey D."/>
            <person name="Nusbaum C."/>
            <person name="Birren B."/>
        </authorList>
    </citation>
    <scope>NUCLEOTIDE SEQUENCE</scope>
    <source>
        <strain evidence="7">9E7_DIV0242</strain>
    </source>
</reference>
<evidence type="ECO:0000256" key="2">
    <source>
        <dbReference type="ARBA" id="ARBA00022692"/>
    </source>
</evidence>
<evidence type="ECO:0000313" key="6">
    <source>
        <dbReference type="EMBL" id="OTP16040.1"/>
    </source>
</evidence>
<evidence type="ECO:0000313" key="7">
    <source>
        <dbReference type="EMBL" id="WYJ92360.1"/>
    </source>
</evidence>
<feature type="transmembrane region" description="Helical" evidence="5">
    <location>
        <begin position="159"/>
        <end position="178"/>
    </location>
</feature>
<accession>A0A242K6V4</accession>
<evidence type="ECO:0000256" key="3">
    <source>
        <dbReference type="ARBA" id="ARBA00022989"/>
    </source>
</evidence>
<dbReference type="EMBL" id="CP147247">
    <property type="protein sequence ID" value="WYJ92360.1"/>
    <property type="molecule type" value="Genomic_DNA"/>
</dbReference>
<sequence>MIQEAFIYLRGFAKRSYSVMEIRTGFATGLPVLSGGLFGACLVGQIKLLELLLFTIAGFSFNIIANTANEMRAFLANEENEETFTGHKGSEGLVRGDARFTDAVLILLLMLGLGGGSGLLLVWLTKSVWLFFWGCVSVVAAVTYSLGPKPYLLYPITELVSGFFVGGLSCYLSAYVQTGYNSWVLVWYSLIAMIFTIFLMSTNNIGDYKKDMGVRVTLPHVIGFRNAILLLIPEAIIMLLAWTGLFFLQVIPWWQYLIGWLIFYRQGYVRWYKDYYTIQEVYPEMGREYGPRPLLLIYHFHGWMSLLFIIRLLGERQ</sequence>
<proteinExistence type="predicted"/>
<feature type="transmembrane region" description="Helical" evidence="5">
    <location>
        <begin position="103"/>
        <end position="124"/>
    </location>
</feature>
<dbReference type="CDD" id="cd13962">
    <property type="entry name" value="PT_UbiA_UBIAD1"/>
    <property type="match status" value="1"/>
</dbReference>
<feature type="transmembrane region" description="Helical" evidence="5">
    <location>
        <begin position="227"/>
        <end position="251"/>
    </location>
</feature>
<keyword evidence="8" id="KW-1185">Reference proteome</keyword>
<evidence type="ECO:0000256" key="5">
    <source>
        <dbReference type="SAM" id="Phobius"/>
    </source>
</evidence>
<feature type="transmembrane region" description="Helical" evidence="5">
    <location>
        <begin position="24"/>
        <end position="45"/>
    </location>
</feature>
<name>A0A242K6V4_9ENTE</name>
<gene>
    <name evidence="6" type="ORF">A5888_002254</name>
    <name evidence="7" type="ORF">A5888_004133</name>
</gene>